<dbReference type="Proteomes" id="UP001501844">
    <property type="component" value="Unassembled WGS sequence"/>
</dbReference>
<protein>
    <submittedName>
        <fullName evidence="2">Uncharacterized protein</fullName>
    </submittedName>
</protein>
<sequence length="71" mass="7989">MINVNFSPMKFIFKIFVLVGIIIIGKFLKEDTSNAVVTEKSPKSADVYSMQEPSPQTVNAQQTNYMFNPSN</sequence>
<reference evidence="3" key="1">
    <citation type="journal article" date="2019" name="Int. J. Syst. Evol. Microbiol.">
        <title>The Global Catalogue of Microorganisms (GCM) 10K type strain sequencing project: providing services to taxonomists for standard genome sequencing and annotation.</title>
        <authorList>
            <consortium name="The Broad Institute Genomics Platform"/>
            <consortium name="The Broad Institute Genome Sequencing Center for Infectious Disease"/>
            <person name="Wu L."/>
            <person name="Ma J."/>
        </authorList>
    </citation>
    <scope>NUCLEOTIDE SEQUENCE [LARGE SCALE GENOMIC DNA]</scope>
    <source>
        <strain evidence="3">JCM 17917</strain>
    </source>
</reference>
<evidence type="ECO:0000313" key="3">
    <source>
        <dbReference type="Proteomes" id="UP001501844"/>
    </source>
</evidence>
<proteinExistence type="predicted"/>
<gene>
    <name evidence="2" type="ORF">GCM10023183_30120</name>
</gene>
<keyword evidence="1" id="KW-0472">Membrane</keyword>
<keyword evidence="1" id="KW-1133">Transmembrane helix</keyword>
<name>A0ABP8FV83_9BACT</name>
<feature type="transmembrane region" description="Helical" evidence="1">
    <location>
        <begin position="12"/>
        <end position="28"/>
    </location>
</feature>
<dbReference type="EMBL" id="BAABGX010000002">
    <property type="protein sequence ID" value="GAA4311444.1"/>
    <property type="molecule type" value="Genomic_DNA"/>
</dbReference>
<accession>A0ABP8FV83</accession>
<organism evidence="2 3">
    <name type="scientific">Nibribacter koreensis</name>
    <dbReference type="NCBI Taxonomy" id="1084519"/>
    <lineage>
        <taxon>Bacteria</taxon>
        <taxon>Pseudomonadati</taxon>
        <taxon>Bacteroidota</taxon>
        <taxon>Cytophagia</taxon>
        <taxon>Cytophagales</taxon>
        <taxon>Hymenobacteraceae</taxon>
        <taxon>Nibribacter</taxon>
    </lineage>
</organism>
<keyword evidence="1" id="KW-0812">Transmembrane</keyword>
<evidence type="ECO:0000313" key="2">
    <source>
        <dbReference type="EMBL" id="GAA4311444.1"/>
    </source>
</evidence>
<comment type="caution">
    <text evidence="2">The sequence shown here is derived from an EMBL/GenBank/DDBJ whole genome shotgun (WGS) entry which is preliminary data.</text>
</comment>
<evidence type="ECO:0000256" key="1">
    <source>
        <dbReference type="SAM" id="Phobius"/>
    </source>
</evidence>
<keyword evidence="3" id="KW-1185">Reference proteome</keyword>